<name>A0ABV2FFS0_9STRE</name>
<evidence type="ECO:0000313" key="1">
    <source>
        <dbReference type="EMBL" id="MET3557411.1"/>
    </source>
</evidence>
<dbReference type="InterPro" id="IPR023214">
    <property type="entry name" value="HAD_sf"/>
</dbReference>
<accession>A0ABV2FFS0</accession>
<dbReference type="Gene3D" id="3.30.1240.10">
    <property type="match status" value="1"/>
</dbReference>
<dbReference type="SUPFAM" id="SSF56784">
    <property type="entry name" value="HAD-like"/>
    <property type="match status" value="1"/>
</dbReference>
<dbReference type="NCBIfam" id="TIGR00099">
    <property type="entry name" value="Cof-subfamily"/>
    <property type="match status" value="1"/>
</dbReference>
<dbReference type="Pfam" id="PF08282">
    <property type="entry name" value="Hydrolase_3"/>
    <property type="match status" value="1"/>
</dbReference>
<comment type="caution">
    <text evidence="1">The sequence shown here is derived from an EMBL/GenBank/DDBJ whole genome shotgun (WGS) entry which is preliminary data.</text>
</comment>
<dbReference type="PANTHER" id="PTHR10000">
    <property type="entry name" value="PHOSPHOSERINE PHOSPHATASE"/>
    <property type="match status" value="1"/>
</dbReference>
<sequence length="273" mass="30264">MTDNRTVSASTICAINELRQKGYLVGLATGRGPSFSMPYMAALNLDVAVCYNGQYIFGRSGVLAEQPLPMDSLRDLIDYAQLKRRDLSFGTANDVVGSKLLHVGVKPWAYWLASRMPDFVAHLLMAGFNHIYRRIRPKTREKMLSKLNQPIYQVMMLASKKETDKLGGRFPKLSFTRSSPFAADVISRGMSKIKGIGVVAKHFGFELNQIMAFGDSENDLEMLAGVGIGVAMGNAKKRVKQRASYTTDTNNRSGIAKALRHFRLVEGDKSDCK</sequence>
<dbReference type="InterPro" id="IPR036412">
    <property type="entry name" value="HAD-like_sf"/>
</dbReference>
<evidence type="ECO:0000313" key="2">
    <source>
        <dbReference type="Proteomes" id="UP001549122"/>
    </source>
</evidence>
<proteinExistence type="predicted"/>
<dbReference type="Gene3D" id="3.40.50.1000">
    <property type="entry name" value="HAD superfamily/HAD-like"/>
    <property type="match status" value="1"/>
</dbReference>
<keyword evidence="2" id="KW-1185">Reference proteome</keyword>
<dbReference type="PANTHER" id="PTHR10000:SF25">
    <property type="entry name" value="PHOSPHATASE YKRA-RELATED"/>
    <property type="match status" value="1"/>
</dbReference>
<dbReference type="InterPro" id="IPR000150">
    <property type="entry name" value="Cof"/>
</dbReference>
<gene>
    <name evidence="1" type="ORF">ABID29_000521</name>
</gene>
<dbReference type="PROSITE" id="PS01229">
    <property type="entry name" value="COF_2"/>
    <property type="match status" value="1"/>
</dbReference>
<reference evidence="1 2" key="1">
    <citation type="submission" date="2024-06" db="EMBL/GenBank/DDBJ databases">
        <title>Genomic Encyclopedia of Type Strains, Phase IV (KMG-IV): sequencing the most valuable type-strain genomes for metagenomic binning, comparative biology and taxonomic classification.</title>
        <authorList>
            <person name="Goeker M."/>
        </authorList>
    </citation>
    <scope>NUCLEOTIDE SEQUENCE [LARGE SCALE GENOMIC DNA]</scope>
    <source>
        <strain evidence="1 2">DSM 28303</strain>
    </source>
</reference>
<dbReference type="EMBL" id="JBEPLO010000004">
    <property type="protein sequence ID" value="MET3557411.1"/>
    <property type="molecule type" value="Genomic_DNA"/>
</dbReference>
<protein>
    <submittedName>
        <fullName evidence="1">Cof subfamily protein (Haloacid dehalogenase superfamily)</fullName>
    </submittedName>
</protein>
<organism evidence="1 2">
    <name type="scientific">Streptococcus rupicaprae</name>
    <dbReference type="NCBI Taxonomy" id="759619"/>
    <lineage>
        <taxon>Bacteria</taxon>
        <taxon>Bacillati</taxon>
        <taxon>Bacillota</taxon>
        <taxon>Bacilli</taxon>
        <taxon>Lactobacillales</taxon>
        <taxon>Streptococcaceae</taxon>
        <taxon>Streptococcus</taxon>
    </lineage>
</organism>
<dbReference type="Proteomes" id="UP001549122">
    <property type="component" value="Unassembled WGS sequence"/>
</dbReference>